<comment type="subcellular location">
    <subcellularLocation>
        <location evidence="1">Virion</location>
    </subcellularLocation>
</comment>
<protein>
    <submittedName>
        <fullName evidence="8">HK97 family phage major capsid protein</fullName>
    </submittedName>
</protein>
<evidence type="ECO:0000259" key="6">
    <source>
        <dbReference type="Pfam" id="PF04586"/>
    </source>
</evidence>
<evidence type="ECO:0000256" key="3">
    <source>
        <dbReference type="ARBA" id="ARBA00022670"/>
    </source>
</evidence>
<gene>
    <name evidence="8" type="ORF">Trichorick_00096</name>
</gene>
<feature type="domain" description="Prohead serine protease" evidence="6">
    <location>
        <begin position="34"/>
        <end position="179"/>
    </location>
</feature>
<keyword evidence="5" id="KW-0812">Transmembrane</keyword>
<keyword evidence="5" id="KW-1133">Transmembrane helix</keyword>
<feature type="domain" description="Phage capsid-like C-terminal" evidence="7">
    <location>
        <begin position="253"/>
        <end position="523"/>
    </location>
</feature>
<evidence type="ECO:0000313" key="9">
    <source>
        <dbReference type="Proteomes" id="UP001326613"/>
    </source>
</evidence>
<reference evidence="8 9" key="1">
    <citation type="submission" date="2022-10" db="EMBL/GenBank/DDBJ databases">
        <title>Host association and intracellularity evolved multiple times independently in the Rickettsiales.</title>
        <authorList>
            <person name="Castelli M."/>
            <person name="Nardi T."/>
            <person name="Gammuto L."/>
            <person name="Bellinzona G."/>
            <person name="Sabaneyeva E."/>
            <person name="Potekhin A."/>
            <person name="Serra V."/>
            <person name="Petroni G."/>
            <person name="Sassera D."/>
        </authorList>
    </citation>
    <scope>NUCLEOTIDE SEQUENCE [LARGE SCALE GENOMIC DNA]</scope>
    <source>
        <strain evidence="8 9">Kr 154-4</strain>
    </source>
</reference>
<dbReference type="Pfam" id="PF05065">
    <property type="entry name" value="Phage_capsid"/>
    <property type="match status" value="1"/>
</dbReference>
<dbReference type="InterPro" id="IPR054612">
    <property type="entry name" value="Phage_capsid-like_C"/>
</dbReference>
<evidence type="ECO:0000256" key="5">
    <source>
        <dbReference type="SAM" id="Phobius"/>
    </source>
</evidence>
<dbReference type="InterPro" id="IPR024455">
    <property type="entry name" value="Phage_capsid"/>
</dbReference>
<dbReference type="SUPFAM" id="SSF56563">
    <property type="entry name" value="Major capsid protein gp5"/>
    <property type="match status" value="1"/>
</dbReference>
<keyword evidence="5" id="KW-0472">Membrane</keyword>
<keyword evidence="4" id="KW-0378">Hydrolase</keyword>
<dbReference type="EMBL" id="CP112932">
    <property type="protein sequence ID" value="WPY00224.1"/>
    <property type="molecule type" value="Genomic_DNA"/>
</dbReference>
<dbReference type="SUPFAM" id="SSF50789">
    <property type="entry name" value="Herpes virus serine proteinase, assemblin"/>
    <property type="match status" value="1"/>
</dbReference>
<dbReference type="Pfam" id="PF04586">
    <property type="entry name" value="Peptidase_S78"/>
    <property type="match status" value="1"/>
</dbReference>
<keyword evidence="2" id="KW-1188">Viral release from host cell</keyword>
<dbReference type="InterPro" id="IPR054613">
    <property type="entry name" value="Peptidase_S78_dom"/>
</dbReference>
<name>A0ABZ0UW05_9RICK</name>
<evidence type="ECO:0000256" key="4">
    <source>
        <dbReference type="ARBA" id="ARBA00022801"/>
    </source>
</evidence>
<dbReference type="Gene3D" id="3.30.2320.10">
    <property type="entry name" value="hypothetical protein PF0899 domain"/>
    <property type="match status" value="1"/>
</dbReference>
<dbReference type="NCBIfam" id="TIGR01554">
    <property type="entry name" value="major_cap_HK97"/>
    <property type="match status" value="1"/>
</dbReference>
<organism evidence="8 9">
    <name type="scientific">Candidatus Trichorickettsia mobilis</name>
    <dbReference type="NCBI Taxonomy" id="1346319"/>
    <lineage>
        <taxon>Bacteria</taxon>
        <taxon>Pseudomonadati</taxon>
        <taxon>Pseudomonadota</taxon>
        <taxon>Alphaproteobacteria</taxon>
        <taxon>Rickettsiales</taxon>
        <taxon>Rickettsiaceae</taxon>
        <taxon>Rickettsieae</taxon>
        <taxon>Candidatus Trichorickettsia</taxon>
    </lineage>
</organism>
<evidence type="ECO:0000256" key="2">
    <source>
        <dbReference type="ARBA" id="ARBA00022612"/>
    </source>
</evidence>
<dbReference type="InterPro" id="IPR006433">
    <property type="entry name" value="Prohead_protease"/>
</dbReference>
<dbReference type="Proteomes" id="UP001326613">
    <property type="component" value="Chromosome"/>
</dbReference>
<keyword evidence="9" id="KW-1185">Reference proteome</keyword>
<proteinExistence type="predicted"/>
<sequence length="523" mass="59099">MTNIFPIFHLFTVYIIVMYLIIGSYVQMISQKFIIKSVTDNNITIAGYASVYNVVDQQNDMVIKGAFANTDNQVVKFLWQHNIIKPIGVIKALHEDNYGLQIEAIINSNIQSGREAIELVQQGSVDGLSIGFNLQSAYYNHLGQRVIEKAELLEISIVTFPANAHAKIYNINNANQQEHMNTEAISSENTEQITKQIKILEDRINNIQTVLARPELGNDNNNIEYKAAFGDYLRKGRMDVLIQKSLSSAAGEGDVLLVPTLYHKIISEMKARSPMRQLASVETISTNALDVVIEDGKFTSGWIGDAERREDTETPKLKQKRILVHELYAQPKATQVLIDDSAIQIEDWLVEHLRDSFIKVENAAFINGSGEKQPKGILHEDHQIKTINVGDFKLQDLLLNLINDLDEEYLTNASFLMNRTTLSTIQQLKDENGRFIWQQTFTESLSHTIFGIPVVCCAEMPSIEEGKRAIAFGDFSSAYKIVDRSGVNIMRDQYTEKPFIKFYTVKRVGGDIVNPEALRFAKF</sequence>
<accession>A0ABZ0UW05</accession>
<evidence type="ECO:0000313" key="8">
    <source>
        <dbReference type="EMBL" id="WPY00224.1"/>
    </source>
</evidence>
<dbReference type="NCBIfam" id="TIGR01543">
    <property type="entry name" value="proheadase_HK97"/>
    <property type="match status" value="1"/>
</dbReference>
<feature type="transmembrane region" description="Helical" evidence="5">
    <location>
        <begin position="6"/>
        <end position="26"/>
    </location>
</feature>
<dbReference type="RefSeq" id="WP_323738314.1">
    <property type="nucleotide sequence ID" value="NZ_CP112932.1"/>
</dbReference>
<evidence type="ECO:0000256" key="1">
    <source>
        <dbReference type="ARBA" id="ARBA00004328"/>
    </source>
</evidence>
<evidence type="ECO:0000259" key="7">
    <source>
        <dbReference type="Pfam" id="PF05065"/>
    </source>
</evidence>
<keyword evidence="3" id="KW-0645">Protease</keyword>